<gene>
    <name evidence="2" type="ORF">Hgul01_04763</name>
</gene>
<feature type="transmembrane region" description="Helical" evidence="1">
    <location>
        <begin position="35"/>
        <end position="53"/>
    </location>
</feature>
<protein>
    <submittedName>
        <fullName evidence="2">Uncharacterized protein</fullName>
    </submittedName>
</protein>
<organism evidence="2 3">
    <name type="scientific">Herpetosiphon gulosus</name>
    <dbReference type="NCBI Taxonomy" id="1973496"/>
    <lineage>
        <taxon>Bacteria</taxon>
        <taxon>Bacillati</taxon>
        <taxon>Chloroflexota</taxon>
        <taxon>Chloroflexia</taxon>
        <taxon>Herpetosiphonales</taxon>
        <taxon>Herpetosiphonaceae</taxon>
        <taxon>Herpetosiphon</taxon>
    </lineage>
</organism>
<evidence type="ECO:0000256" key="1">
    <source>
        <dbReference type="SAM" id="Phobius"/>
    </source>
</evidence>
<feature type="transmembrane region" description="Helical" evidence="1">
    <location>
        <begin position="7"/>
        <end position="29"/>
    </location>
</feature>
<keyword evidence="1" id="KW-0472">Membrane</keyword>
<evidence type="ECO:0000313" key="3">
    <source>
        <dbReference type="Proteomes" id="UP001428290"/>
    </source>
</evidence>
<evidence type="ECO:0000313" key="2">
    <source>
        <dbReference type="EMBL" id="GAA5530939.1"/>
    </source>
</evidence>
<feature type="transmembrane region" description="Helical" evidence="1">
    <location>
        <begin position="60"/>
        <end position="81"/>
    </location>
</feature>
<keyword evidence="3" id="KW-1185">Reference proteome</keyword>
<sequence>MNQKYVNILNLIAGLSSASVGIMQIYKMLTSDTRWIEIFGTIGFLLTGLFLLFQRKFNPIFNIIIISIALICFIINFISFFI</sequence>
<reference evidence="2 3" key="1">
    <citation type="submission" date="2024-02" db="EMBL/GenBank/DDBJ databases">
        <title>Herpetosiphon gulosus NBRC 112829.</title>
        <authorList>
            <person name="Ichikawa N."/>
            <person name="Katano-Makiyama Y."/>
            <person name="Hidaka K."/>
        </authorList>
    </citation>
    <scope>NUCLEOTIDE SEQUENCE [LARGE SCALE GENOMIC DNA]</scope>
    <source>
        <strain evidence="2 3">NBRC 112829</strain>
    </source>
</reference>
<comment type="caution">
    <text evidence="2">The sequence shown here is derived from an EMBL/GenBank/DDBJ whole genome shotgun (WGS) entry which is preliminary data.</text>
</comment>
<proteinExistence type="predicted"/>
<keyword evidence="1" id="KW-0812">Transmembrane</keyword>
<name>A0ABP9X6B8_9CHLR</name>
<dbReference type="Proteomes" id="UP001428290">
    <property type="component" value="Unassembled WGS sequence"/>
</dbReference>
<dbReference type="EMBL" id="BAABRU010000027">
    <property type="protein sequence ID" value="GAA5530939.1"/>
    <property type="molecule type" value="Genomic_DNA"/>
</dbReference>
<accession>A0ABP9X6B8</accession>
<keyword evidence="1" id="KW-1133">Transmembrane helix</keyword>